<dbReference type="AlphaFoldDB" id="A0A2S6NA90"/>
<evidence type="ECO:0000313" key="2">
    <source>
        <dbReference type="Proteomes" id="UP000239089"/>
    </source>
</evidence>
<gene>
    <name evidence="1" type="ORF">CCR94_08815</name>
</gene>
<keyword evidence="2" id="KW-1185">Reference proteome</keyword>
<dbReference type="RefSeq" id="WP_104507505.1">
    <property type="nucleotide sequence ID" value="NZ_JACIGC010000009.1"/>
</dbReference>
<protein>
    <recommendedName>
        <fullName evidence="3">Chorismate lyase</fullName>
    </recommendedName>
</protein>
<dbReference type="SUPFAM" id="SSF64288">
    <property type="entry name" value="Chorismate lyase-like"/>
    <property type="match status" value="1"/>
</dbReference>
<sequence length="213" mass="23597">MRLHPGLGLLLSCALAPSPVAAEAAWPNTAANRWQAEALIQGLNAEILAARSATSVLERWCGAHHLAAEAKIVAEPVADTPPRQPTPEQRARLGVGPDEKVRYRHVRLRCGDHVLSEADNFYVPARLTSEMNKALETTDTPFGKVVKPLEPYRRTFAAMNLWSAAAAPKEAATLAIPANLFEHRAVLYTRENLPFSEVDEIYRRDLFDFPPER</sequence>
<dbReference type="EMBL" id="NHSJ01000057">
    <property type="protein sequence ID" value="PPQ31514.1"/>
    <property type="molecule type" value="Genomic_DNA"/>
</dbReference>
<name>A0A2S6NA90_9HYPH</name>
<evidence type="ECO:0000313" key="1">
    <source>
        <dbReference type="EMBL" id="PPQ31514.1"/>
    </source>
</evidence>
<comment type="caution">
    <text evidence="1">The sequence shown here is derived from an EMBL/GenBank/DDBJ whole genome shotgun (WGS) entry which is preliminary data.</text>
</comment>
<reference evidence="1 2" key="1">
    <citation type="journal article" date="2018" name="Arch. Microbiol.">
        <title>New insights into the metabolic potential of the phototrophic purple bacterium Rhodopila globiformis DSM 161(T) from its draft genome sequence and evidence for a vanadium-dependent nitrogenase.</title>
        <authorList>
            <person name="Imhoff J.F."/>
            <person name="Rahn T."/>
            <person name="Kunzel S."/>
            <person name="Neulinger S.C."/>
        </authorList>
    </citation>
    <scope>NUCLEOTIDE SEQUENCE [LARGE SCALE GENOMIC DNA]</scope>
    <source>
        <strain evidence="1 2">DSM 16996</strain>
    </source>
</reference>
<evidence type="ECO:0008006" key="3">
    <source>
        <dbReference type="Google" id="ProtNLM"/>
    </source>
</evidence>
<dbReference type="Proteomes" id="UP000239089">
    <property type="component" value="Unassembled WGS sequence"/>
</dbReference>
<dbReference type="Gene3D" id="3.40.1410.10">
    <property type="entry name" value="Chorismate lyase-like"/>
    <property type="match status" value="1"/>
</dbReference>
<accession>A0A2S6NA90</accession>
<dbReference type="InterPro" id="IPR028978">
    <property type="entry name" value="Chorismate_lyase_/UTRA_dom_sf"/>
</dbReference>
<proteinExistence type="predicted"/>
<organism evidence="1 2">
    <name type="scientific">Rhodoblastus sphagnicola</name>
    <dbReference type="NCBI Taxonomy" id="333368"/>
    <lineage>
        <taxon>Bacteria</taxon>
        <taxon>Pseudomonadati</taxon>
        <taxon>Pseudomonadota</taxon>
        <taxon>Alphaproteobacteria</taxon>
        <taxon>Hyphomicrobiales</taxon>
        <taxon>Rhodoblastaceae</taxon>
        <taxon>Rhodoblastus</taxon>
    </lineage>
</organism>
<dbReference type="OrthoDB" id="7862147at2"/>